<feature type="transmembrane region" description="Helical" evidence="2">
    <location>
        <begin position="92"/>
        <end position="110"/>
    </location>
</feature>
<reference evidence="3 4" key="1">
    <citation type="journal article" date="2014" name="PLoS Genet.">
        <title>Analysis of the Phlebiopsis gigantea genome, transcriptome and secretome provides insight into its pioneer colonization strategies of wood.</title>
        <authorList>
            <person name="Hori C."/>
            <person name="Ishida T."/>
            <person name="Igarashi K."/>
            <person name="Samejima M."/>
            <person name="Suzuki H."/>
            <person name="Master E."/>
            <person name="Ferreira P."/>
            <person name="Ruiz-Duenas F.J."/>
            <person name="Held B."/>
            <person name="Canessa P."/>
            <person name="Larrondo L.F."/>
            <person name="Schmoll M."/>
            <person name="Druzhinina I.S."/>
            <person name="Kubicek C.P."/>
            <person name="Gaskell J.A."/>
            <person name="Kersten P."/>
            <person name="St John F."/>
            <person name="Glasner J."/>
            <person name="Sabat G."/>
            <person name="Splinter BonDurant S."/>
            <person name="Syed K."/>
            <person name="Yadav J."/>
            <person name="Mgbeahuruike A.C."/>
            <person name="Kovalchuk A."/>
            <person name="Asiegbu F.O."/>
            <person name="Lackner G."/>
            <person name="Hoffmeister D."/>
            <person name="Rencoret J."/>
            <person name="Gutierrez A."/>
            <person name="Sun H."/>
            <person name="Lindquist E."/>
            <person name="Barry K."/>
            <person name="Riley R."/>
            <person name="Grigoriev I.V."/>
            <person name="Henrissat B."/>
            <person name="Kues U."/>
            <person name="Berka R.M."/>
            <person name="Martinez A.T."/>
            <person name="Covert S.F."/>
            <person name="Blanchette R.A."/>
            <person name="Cullen D."/>
        </authorList>
    </citation>
    <scope>NUCLEOTIDE SEQUENCE [LARGE SCALE GENOMIC DNA]</scope>
    <source>
        <strain evidence="3 4">11061_1 CR5-6</strain>
    </source>
</reference>
<feature type="transmembrane region" description="Helical" evidence="2">
    <location>
        <begin position="37"/>
        <end position="58"/>
    </location>
</feature>
<dbReference type="HOGENOM" id="CLU_028299_1_0_1"/>
<keyword evidence="2" id="KW-0812">Transmembrane</keyword>
<evidence type="ECO:0000313" key="4">
    <source>
        <dbReference type="Proteomes" id="UP000053257"/>
    </source>
</evidence>
<accession>A0A0C3SEE5</accession>
<dbReference type="Pfam" id="PF16944">
    <property type="entry name" value="KCH"/>
    <property type="match status" value="1"/>
</dbReference>
<evidence type="ECO:0000256" key="1">
    <source>
        <dbReference type="SAM" id="MobiDB-lite"/>
    </source>
</evidence>
<gene>
    <name evidence="3" type="ORF">PHLGIDRAFT_97260</name>
</gene>
<sequence>MCRGGTWKREIVPDHKFDFIDTRDFTDNSFGMRMKYLWLYVIVLKGFLVYVSDIFTAITMLSTTSWSNAIFNSCSEQSNNGCVTIPFKIGKWLFFGCICFSFLLLAYEAYKAKKIIASRDISYAFTNVMANNYYSLRSYDHFCFFDHISNSTKRMDDFAFFVFFTFKSWKRLLLADGPRQSINALTLYAFYLSKKGKDNDWWNISKYFAGGDFSTNALTVTTAFTVVVFAGSLLLLIAAGICYIPLLCHIQGNLKEYCCHKVDKRIAEIIKRKNKQRLAKAAAIAKKEAAGDFSHLKNKKGELIAQPLPQPTLPNVRLDDDDDASSMRTRGPAPSTFNGHSDYYYGDRKEYGLDYPPQNEYPPMPAYHQPYAHHGDPYNQFNPSVPTLPDEQLYDDNDYGSTANLTLGAAPLAYPDRSDAVSPRPQYDYAYAHNTDAQAVYRGPSPVGHAYTAETGYDQTQQYGRQPVSAGRQYQQRLQNDRYPTQHDHQSYGGSEGYEHGSGQAHAV</sequence>
<dbReference type="InterPro" id="IPR031606">
    <property type="entry name" value="Kch1/2"/>
</dbReference>
<organism evidence="3 4">
    <name type="scientific">Phlebiopsis gigantea (strain 11061_1 CR5-6)</name>
    <name type="common">White-rot fungus</name>
    <name type="synonym">Peniophora gigantea</name>
    <dbReference type="NCBI Taxonomy" id="745531"/>
    <lineage>
        <taxon>Eukaryota</taxon>
        <taxon>Fungi</taxon>
        <taxon>Dikarya</taxon>
        <taxon>Basidiomycota</taxon>
        <taxon>Agaricomycotina</taxon>
        <taxon>Agaricomycetes</taxon>
        <taxon>Polyporales</taxon>
        <taxon>Phanerochaetaceae</taxon>
        <taxon>Phlebiopsis</taxon>
    </lineage>
</organism>
<proteinExistence type="predicted"/>
<dbReference type="PANTHER" id="PTHR36424:SF1">
    <property type="entry name" value="LOW AFFINITY K(+) TRANSPORTER 1-RELATED"/>
    <property type="match status" value="1"/>
</dbReference>
<name>A0A0C3SEE5_PHLG1</name>
<keyword evidence="4" id="KW-1185">Reference proteome</keyword>
<evidence type="ECO:0000313" key="3">
    <source>
        <dbReference type="EMBL" id="KIP12672.1"/>
    </source>
</evidence>
<feature type="region of interest" description="Disordered" evidence="1">
    <location>
        <begin position="462"/>
        <end position="508"/>
    </location>
</feature>
<keyword evidence="2" id="KW-0472">Membrane</keyword>
<feature type="region of interest" description="Disordered" evidence="1">
    <location>
        <begin position="320"/>
        <end position="341"/>
    </location>
</feature>
<dbReference type="EMBL" id="KN840438">
    <property type="protein sequence ID" value="KIP12672.1"/>
    <property type="molecule type" value="Genomic_DNA"/>
</dbReference>
<evidence type="ECO:0008006" key="5">
    <source>
        <dbReference type="Google" id="ProtNLM"/>
    </source>
</evidence>
<dbReference type="GO" id="GO:0015079">
    <property type="term" value="F:potassium ion transmembrane transporter activity"/>
    <property type="evidence" value="ECO:0007669"/>
    <property type="project" value="InterPro"/>
</dbReference>
<evidence type="ECO:0000256" key="2">
    <source>
        <dbReference type="SAM" id="Phobius"/>
    </source>
</evidence>
<dbReference type="PANTHER" id="PTHR36424">
    <property type="entry name" value="PHEROMONE-REGULATED MEMBRANE PROTEIN 6"/>
    <property type="match status" value="1"/>
</dbReference>
<dbReference type="STRING" id="745531.A0A0C3SEE5"/>
<dbReference type="Proteomes" id="UP000053257">
    <property type="component" value="Unassembled WGS sequence"/>
</dbReference>
<feature type="transmembrane region" description="Helical" evidence="2">
    <location>
        <begin position="223"/>
        <end position="246"/>
    </location>
</feature>
<keyword evidence="2" id="KW-1133">Transmembrane helix</keyword>
<dbReference type="OrthoDB" id="2128042at2759"/>
<dbReference type="GO" id="GO:0005886">
    <property type="term" value="C:plasma membrane"/>
    <property type="evidence" value="ECO:0007669"/>
    <property type="project" value="InterPro"/>
</dbReference>
<dbReference type="AlphaFoldDB" id="A0A0C3SEE5"/>
<protein>
    <recommendedName>
        <fullName evidence="5">Vacuole protein</fullName>
    </recommendedName>
</protein>